<feature type="region of interest" description="Disordered" evidence="1">
    <location>
        <begin position="208"/>
        <end position="245"/>
    </location>
</feature>
<proteinExistence type="predicted"/>
<keyword evidence="5" id="KW-1185">Reference proteome</keyword>
<feature type="compositionally biased region" description="Basic and acidic residues" evidence="1">
    <location>
        <begin position="1"/>
        <end position="18"/>
    </location>
</feature>
<name>A0A7Z0JCE1_9ACTN</name>
<comment type="caution">
    <text evidence="4">The sequence shown here is derived from an EMBL/GenBank/DDBJ whole genome shotgun (WGS) entry which is preliminary data.</text>
</comment>
<evidence type="ECO:0000313" key="4">
    <source>
        <dbReference type="EMBL" id="NYJ36360.1"/>
    </source>
</evidence>
<dbReference type="InterPro" id="IPR045985">
    <property type="entry name" value="DUF5941"/>
</dbReference>
<feature type="transmembrane region" description="Helical" evidence="2">
    <location>
        <begin position="109"/>
        <end position="134"/>
    </location>
</feature>
<evidence type="ECO:0000313" key="5">
    <source>
        <dbReference type="Proteomes" id="UP000572051"/>
    </source>
</evidence>
<evidence type="ECO:0000256" key="1">
    <source>
        <dbReference type="SAM" id="MobiDB-lite"/>
    </source>
</evidence>
<feature type="transmembrane region" description="Helical" evidence="2">
    <location>
        <begin position="44"/>
        <end position="64"/>
    </location>
</feature>
<protein>
    <recommendedName>
        <fullName evidence="3">DUF5941 domain-containing protein</fullName>
    </recommendedName>
</protein>
<gene>
    <name evidence="4" type="ORF">HNR10_004241</name>
</gene>
<evidence type="ECO:0000259" key="3">
    <source>
        <dbReference type="Pfam" id="PF19365"/>
    </source>
</evidence>
<feature type="domain" description="DUF5941" evidence="3">
    <location>
        <begin position="31"/>
        <end position="209"/>
    </location>
</feature>
<sequence>MSVHDDAPPPRAPREELRGTLPDLRVLRDDSHMGTLLGRIAPGAVPPLMTALTGLLVVGTLLVAGRGQLSGITLFAPVAALLLSGLASGHPHDGPYDWLVPPVLRVTEYAYLAVLGSASGVPGPVVFVLLVAVVCHHRDDVSRSAVGVTRPSWVRAAALGWDGRMLVIAIGGASHALAIGYGVLAAYLWVLLVREAVRTWSATEVTDVRTSATTVPSGGASDQGDPRITPHGDGGRPAAGTNGEA</sequence>
<feature type="transmembrane region" description="Helical" evidence="2">
    <location>
        <begin position="165"/>
        <end position="190"/>
    </location>
</feature>
<dbReference type="EMBL" id="JACCFS010000001">
    <property type="protein sequence ID" value="NYJ36360.1"/>
    <property type="molecule type" value="Genomic_DNA"/>
</dbReference>
<keyword evidence="2" id="KW-0812">Transmembrane</keyword>
<feature type="region of interest" description="Disordered" evidence="1">
    <location>
        <begin position="1"/>
        <end position="21"/>
    </location>
</feature>
<feature type="transmembrane region" description="Helical" evidence="2">
    <location>
        <begin position="71"/>
        <end position="89"/>
    </location>
</feature>
<accession>A0A7Z0JCE1</accession>
<organism evidence="4 5">
    <name type="scientific">Nocardiopsis aegyptia</name>
    <dbReference type="NCBI Taxonomy" id="220378"/>
    <lineage>
        <taxon>Bacteria</taxon>
        <taxon>Bacillati</taxon>
        <taxon>Actinomycetota</taxon>
        <taxon>Actinomycetes</taxon>
        <taxon>Streptosporangiales</taxon>
        <taxon>Nocardiopsidaceae</taxon>
        <taxon>Nocardiopsis</taxon>
    </lineage>
</organism>
<keyword evidence="2" id="KW-1133">Transmembrane helix</keyword>
<evidence type="ECO:0000256" key="2">
    <source>
        <dbReference type="SAM" id="Phobius"/>
    </source>
</evidence>
<dbReference type="Proteomes" id="UP000572051">
    <property type="component" value="Unassembled WGS sequence"/>
</dbReference>
<reference evidence="4 5" key="1">
    <citation type="submission" date="2020-07" db="EMBL/GenBank/DDBJ databases">
        <title>Sequencing the genomes of 1000 actinobacteria strains.</title>
        <authorList>
            <person name="Klenk H.-P."/>
        </authorList>
    </citation>
    <scope>NUCLEOTIDE SEQUENCE [LARGE SCALE GENOMIC DNA]</scope>
    <source>
        <strain evidence="4 5">DSM 44442</strain>
    </source>
</reference>
<keyword evidence="2" id="KW-0472">Membrane</keyword>
<dbReference type="AlphaFoldDB" id="A0A7Z0JCE1"/>
<dbReference type="Pfam" id="PF19365">
    <property type="entry name" value="DUF5941"/>
    <property type="match status" value="1"/>
</dbReference>
<feature type="compositionally biased region" description="Basic and acidic residues" evidence="1">
    <location>
        <begin position="224"/>
        <end position="234"/>
    </location>
</feature>